<evidence type="ECO:0000313" key="2">
    <source>
        <dbReference type="EMBL" id="MBB5137131.1"/>
    </source>
</evidence>
<dbReference type="Proteomes" id="UP000578449">
    <property type="component" value="Unassembled WGS sequence"/>
</dbReference>
<proteinExistence type="predicted"/>
<organism evidence="2 3">
    <name type="scientific">Thermocatellispora tengchongensis</name>
    <dbReference type="NCBI Taxonomy" id="1073253"/>
    <lineage>
        <taxon>Bacteria</taxon>
        <taxon>Bacillati</taxon>
        <taxon>Actinomycetota</taxon>
        <taxon>Actinomycetes</taxon>
        <taxon>Streptosporangiales</taxon>
        <taxon>Streptosporangiaceae</taxon>
        <taxon>Thermocatellispora</taxon>
    </lineage>
</organism>
<feature type="transmembrane region" description="Helical" evidence="1">
    <location>
        <begin position="28"/>
        <end position="53"/>
    </location>
</feature>
<dbReference type="AlphaFoldDB" id="A0A840PH29"/>
<feature type="transmembrane region" description="Helical" evidence="1">
    <location>
        <begin position="150"/>
        <end position="169"/>
    </location>
</feature>
<evidence type="ECO:0000256" key="1">
    <source>
        <dbReference type="SAM" id="Phobius"/>
    </source>
</evidence>
<keyword evidence="1" id="KW-0812">Transmembrane</keyword>
<reference evidence="2 3" key="1">
    <citation type="submission" date="2020-08" db="EMBL/GenBank/DDBJ databases">
        <title>Genomic Encyclopedia of Type Strains, Phase IV (KMG-IV): sequencing the most valuable type-strain genomes for metagenomic binning, comparative biology and taxonomic classification.</title>
        <authorList>
            <person name="Goeker M."/>
        </authorList>
    </citation>
    <scope>NUCLEOTIDE SEQUENCE [LARGE SCALE GENOMIC DNA]</scope>
    <source>
        <strain evidence="2 3">DSM 45615</strain>
    </source>
</reference>
<protein>
    <submittedName>
        <fullName evidence="2">Putative membrane protein</fullName>
    </submittedName>
</protein>
<keyword evidence="1" id="KW-1133">Transmembrane helix</keyword>
<accession>A0A840PH29</accession>
<comment type="caution">
    <text evidence="2">The sequence shown here is derived from an EMBL/GenBank/DDBJ whole genome shotgun (WGS) entry which is preliminary data.</text>
</comment>
<feature type="transmembrane region" description="Helical" evidence="1">
    <location>
        <begin position="101"/>
        <end position="122"/>
    </location>
</feature>
<sequence>MVLTQERVATARAARTWRLGARTRKTVLLIHIVAAGAWIGIDVVMAVVVFTALLTGDDATRALCYQILELITFWPLLAAGLVCLASGVVLGLGTKYGLVRYWWVAVKLVANLVLTVLVVVALGPGVRELGRAGRDLAAGQAVAVPVGDMIFPPIVSPTVLLIAFALSVFKPWGRIRRRAR</sequence>
<dbReference type="RefSeq" id="WP_185053984.1">
    <property type="nucleotide sequence ID" value="NZ_BAABIX010000020.1"/>
</dbReference>
<feature type="transmembrane region" description="Helical" evidence="1">
    <location>
        <begin position="73"/>
        <end position="94"/>
    </location>
</feature>
<keyword evidence="1" id="KW-0472">Membrane</keyword>
<gene>
    <name evidence="2" type="ORF">HNP84_006883</name>
</gene>
<keyword evidence="3" id="KW-1185">Reference proteome</keyword>
<name>A0A840PH29_9ACTN</name>
<evidence type="ECO:0000313" key="3">
    <source>
        <dbReference type="Proteomes" id="UP000578449"/>
    </source>
</evidence>
<dbReference type="EMBL" id="JACHGN010000016">
    <property type="protein sequence ID" value="MBB5137131.1"/>
    <property type="molecule type" value="Genomic_DNA"/>
</dbReference>